<comment type="similarity">
    <text evidence="3">Belongs to the UbiH/COQ6 family.</text>
</comment>
<dbReference type="InterPro" id="IPR036188">
    <property type="entry name" value="FAD/NAD-bd_sf"/>
</dbReference>
<feature type="region of interest" description="Disordered" evidence="8">
    <location>
        <begin position="1"/>
        <end position="21"/>
    </location>
</feature>
<sequence length="423" mass="45657">MHKGMKTMVASPASTVSDSMSASSQVPDVDVCVIGAGPVGATLACRLAREGIRVAIVDKAPLAPMEHPDFDGRAYAIAAGPKTLLEEAGVWELLPLESCPIEEILVTDGRPGEPASSLFLEFTREDASQPFGWMAEARALRVALNEALHMYPTLSVLSPAEAKVERKAEGATIRLNDGRVFNAALVVAADGRKSKLRSEAGIPLTKLSYGQTAIVCAIAHEFPHDNGALEHFLPAGPFAQLPMTGTENHPYLSAIVWSDKDGTAERFAALPDDVFAREIERRMGNTRLGKVTPVGRRWTYPLSAQYAQRYTDTRLLLVGDAAHGIHPIAGQGLNLGFRDIIALSEILIAAHHKGEDFGSPALLARYQARCRPANMLMLAATDTLDRLFSNNNPVIRLARDLGIASVHRLPALRKAFVRHAMGL</sequence>
<evidence type="ECO:0000256" key="5">
    <source>
        <dbReference type="ARBA" id="ARBA00022827"/>
    </source>
</evidence>
<gene>
    <name evidence="10" type="ORF">HK14_03005</name>
</gene>
<dbReference type="Pfam" id="PF01494">
    <property type="entry name" value="FAD_binding_3"/>
    <property type="match status" value="1"/>
</dbReference>
<feature type="domain" description="FAD-binding" evidence="9">
    <location>
        <begin position="28"/>
        <end position="378"/>
    </location>
</feature>
<evidence type="ECO:0000313" key="11">
    <source>
        <dbReference type="Proteomes" id="UP000196086"/>
    </source>
</evidence>
<keyword evidence="4" id="KW-0285">Flavoprotein</keyword>
<comment type="caution">
    <text evidence="10">The sequence shown here is derived from an EMBL/GenBank/DDBJ whole genome shotgun (WGS) entry which is preliminary data.</text>
</comment>
<dbReference type="NCBIfam" id="TIGR01988">
    <property type="entry name" value="Ubi-OHases"/>
    <property type="match status" value="1"/>
</dbReference>
<dbReference type="EMBL" id="JOMQ01000016">
    <property type="protein sequence ID" value="OUJ03150.1"/>
    <property type="molecule type" value="Genomic_DNA"/>
</dbReference>
<dbReference type="SUPFAM" id="SSF51905">
    <property type="entry name" value="FAD/NAD(P)-binding domain"/>
    <property type="match status" value="1"/>
</dbReference>
<dbReference type="InterPro" id="IPR010971">
    <property type="entry name" value="UbiH/COQ6"/>
</dbReference>
<dbReference type="GO" id="GO:0004497">
    <property type="term" value="F:monooxygenase activity"/>
    <property type="evidence" value="ECO:0007669"/>
    <property type="project" value="UniProtKB-KW"/>
</dbReference>
<keyword evidence="10" id="KW-0830">Ubiquinone</keyword>
<feature type="compositionally biased region" description="Low complexity" evidence="8">
    <location>
        <begin position="10"/>
        <end position="21"/>
    </location>
</feature>
<evidence type="ECO:0000256" key="6">
    <source>
        <dbReference type="ARBA" id="ARBA00023002"/>
    </source>
</evidence>
<dbReference type="GO" id="GO:0110142">
    <property type="term" value="C:ubiquinone biosynthesis complex"/>
    <property type="evidence" value="ECO:0007669"/>
    <property type="project" value="UniProtKB-ARBA"/>
</dbReference>
<evidence type="ECO:0000256" key="1">
    <source>
        <dbReference type="ARBA" id="ARBA00001974"/>
    </source>
</evidence>
<dbReference type="PROSITE" id="PS01304">
    <property type="entry name" value="UBIH"/>
    <property type="match status" value="1"/>
</dbReference>
<name>A0A1Z5YW05_9PROT</name>
<keyword evidence="5" id="KW-0274">FAD</keyword>
<evidence type="ECO:0000256" key="7">
    <source>
        <dbReference type="ARBA" id="ARBA00023033"/>
    </source>
</evidence>
<evidence type="ECO:0000259" key="9">
    <source>
        <dbReference type="Pfam" id="PF01494"/>
    </source>
</evidence>
<dbReference type="GO" id="GO:0006744">
    <property type="term" value="P:ubiquinone biosynthetic process"/>
    <property type="evidence" value="ECO:0007669"/>
    <property type="project" value="UniProtKB-UniPathway"/>
</dbReference>
<evidence type="ECO:0000256" key="8">
    <source>
        <dbReference type="SAM" id="MobiDB-lite"/>
    </source>
</evidence>
<dbReference type="PRINTS" id="PR00420">
    <property type="entry name" value="RNGMNOXGNASE"/>
</dbReference>
<dbReference type="PANTHER" id="PTHR43876:SF7">
    <property type="entry name" value="UBIQUINONE BIOSYNTHESIS MONOOXYGENASE COQ6, MITOCHONDRIAL"/>
    <property type="match status" value="1"/>
</dbReference>
<dbReference type="GO" id="GO:0071949">
    <property type="term" value="F:FAD binding"/>
    <property type="evidence" value="ECO:0007669"/>
    <property type="project" value="InterPro"/>
</dbReference>
<comment type="pathway">
    <text evidence="2">Cofactor biosynthesis; ubiquinone biosynthesis.</text>
</comment>
<reference evidence="10 11" key="1">
    <citation type="submission" date="2014-06" db="EMBL/GenBank/DDBJ databases">
        <authorList>
            <person name="Ju J."/>
            <person name="Zhang J."/>
        </authorList>
    </citation>
    <scope>NUCLEOTIDE SEQUENCE [LARGE SCALE GENOMIC DNA]</scope>
    <source>
        <strain evidence="10 11">DsW_47</strain>
    </source>
</reference>
<keyword evidence="7" id="KW-0503">Monooxygenase</keyword>
<dbReference type="InterPro" id="IPR002938">
    <property type="entry name" value="FAD-bd"/>
</dbReference>
<dbReference type="GO" id="GO:0016705">
    <property type="term" value="F:oxidoreductase activity, acting on paired donors, with incorporation or reduction of molecular oxygen"/>
    <property type="evidence" value="ECO:0007669"/>
    <property type="project" value="InterPro"/>
</dbReference>
<evidence type="ECO:0000256" key="3">
    <source>
        <dbReference type="ARBA" id="ARBA00005349"/>
    </source>
</evidence>
<evidence type="ECO:0000256" key="2">
    <source>
        <dbReference type="ARBA" id="ARBA00004749"/>
    </source>
</evidence>
<dbReference type="InterPro" id="IPR018168">
    <property type="entry name" value="Ubi_Hdrlase_CS"/>
</dbReference>
<dbReference type="Proteomes" id="UP000196086">
    <property type="component" value="Unassembled WGS sequence"/>
</dbReference>
<evidence type="ECO:0000256" key="4">
    <source>
        <dbReference type="ARBA" id="ARBA00022630"/>
    </source>
</evidence>
<dbReference type="PANTHER" id="PTHR43876">
    <property type="entry name" value="UBIQUINONE BIOSYNTHESIS MONOOXYGENASE COQ6, MITOCHONDRIAL"/>
    <property type="match status" value="1"/>
</dbReference>
<dbReference type="AlphaFoldDB" id="A0A1Z5YW05"/>
<dbReference type="FunFam" id="3.50.50.60:FF:000021">
    <property type="entry name" value="Ubiquinone biosynthesis monooxygenase COQ6"/>
    <property type="match status" value="1"/>
</dbReference>
<accession>A0A1Z5YW05</accession>
<dbReference type="InterPro" id="IPR051205">
    <property type="entry name" value="UbiH/COQ6_monooxygenase"/>
</dbReference>
<comment type="cofactor">
    <cofactor evidence="1">
        <name>FAD</name>
        <dbReference type="ChEBI" id="CHEBI:57692"/>
    </cofactor>
</comment>
<evidence type="ECO:0000313" key="10">
    <source>
        <dbReference type="EMBL" id="OUJ03150.1"/>
    </source>
</evidence>
<organism evidence="10 11">
    <name type="scientific">Acetobacter cibinongensis</name>
    <dbReference type="NCBI Taxonomy" id="146475"/>
    <lineage>
        <taxon>Bacteria</taxon>
        <taxon>Pseudomonadati</taxon>
        <taxon>Pseudomonadota</taxon>
        <taxon>Alphaproteobacteria</taxon>
        <taxon>Acetobacterales</taxon>
        <taxon>Acetobacteraceae</taxon>
        <taxon>Acetobacter</taxon>
    </lineage>
</organism>
<dbReference type="UniPathway" id="UPA00232"/>
<proteinExistence type="inferred from homology"/>
<protein>
    <submittedName>
        <fullName evidence="10">Ubiquinone biosynthesis protein UbiH</fullName>
    </submittedName>
</protein>
<dbReference type="Gene3D" id="3.50.50.60">
    <property type="entry name" value="FAD/NAD(P)-binding domain"/>
    <property type="match status" value="2"/>
</dbReference>
<keyword evidence="6" id="KW-0560">Oxidoreductase</keyword>